<organism evidence="1 2">
    <name type="scientific">Petrotoga mexicana DSM 14811</name>
    <dbReference type="NCBI Taxonomy" id="1122954"/>
    <lineage>
        <taxon>Bacteria</taxon>
        <taxon>Thermotogati</taxon>
        <taxon>Thermotogota</taxon>
        <taxon>Thermotogae</taxon>
        <taxon>Petrotogales</taxon>
        <taxon>Petrotogaceae</taxon>
        <taxon>Petrotoga</taxon>
    </lineage>
</organism>
<dbReference type="Proteomes" id="UP000236604">
    <property type="component" value="Unassembled WGS sequence"/>
</dbReference>
<proteinExistence type="predicted"/>
<reference evidence="1 2" key="1">
    <citation type="submission" date="2013-12" db="EMBL/GenBank/DDBJ databases">
        <title>Comparative genomics of Petrotoga isolates.</title>
        <authorList>
            <person name="Nesbo C.L."/>
            <person name="Charchuk R."/>
            <person name="Chow K."/>
        </authorList>
    </citation>
    <scope>NUCLEOTIDE SEQUENCE [LARGE SCALE GENOMIC DNA]</scope>
    <source>
        <strain evidence="1 2">DSM 14811</strain>
    </source>
</reference>
<comment type="caution">
    <text evidence="1">The sequence shown here is derived from an EMBL/GenBank/DDBJ whole genome shotgun (WGS) entry which is preliminary data.</text>
</comment>
<dbReference type="EMBL" id="AZRN01000005">
    <property type="protein sequence ID" value="PNS00967.1"/>
    <property type="molecule type" value="Genomic_DNA"/>
</dbReference>
<accession>A0A2K1PE85</accession>
<name>A0A2K1PE85_9BACT</name>
<protein>
    <submittedName>
        <fullName evidence="1">Uncharacterized protein</fullName>
    </submittedName>
</protein>
<dbReference type="AlphaFoldDB" id="A0A2K1PE85"/>
<sequence>MGGERGKANSFFLMGGERGKGAITTFIKTMKNY</sequence>
<keyword evidence="2" id="KW-1185">Reference proteome</keyword>
<evidence type="ECO:0000313" key="1">
    <source>
        <dbReference type="EMBL" id="PNS00967.1"/>
    </source>
</evidence>
<evidence type="ECO:0000313" key="2">
    <source>
        <dbReference type="Proteomes" id="UP000236604"/>
    </source>
</evidence>
<gene>
    <name evidence="1" type="ORF">X927_01640</name>
</gene>